<feature type="compositionally biased region" description="Low complexity" evidence="1">
    <location>
        <begin position="9"/>
        <end position="21"/>
    </location>
</feature>
<evidence type="ECO:0000313" key="3">
    <source>
        <dbReference type="EMBL" id="MEK8051056.1"/>
    </source>
</evidence>
<name>A0ABU9CGS6_9BURK</name>
<proteinExistence type="predicted"/>
<organism evidence="3 4">
    <name type="scientific">Pseudaquabacterium inlustre</name>
    <dbReference type="NCBI Taxonomy" id="2984192"/>
    <lineage>
        <taxon>Bacteria</taxon>
        <taxon>Pseudomonadati</taxon>
        <taxon>Pseudomonadota</taxon>
        <taxon>Betaproteobacteria</taxon>
        <taxon>Burkholderiales</taxon>
        <taxon>Sphaerotilaceae</taxon>
        <taxon>Pseudaquabacterium</taxon>
    </lineage>
</organism>
<protein>
    <submittedName>
        <fullName evidence="3">DUF4157 domain-containing protein</fullName>
    </submittedName>
</protein>
<feature type="domain" description="eCIS core" evidence="2">
    <location>
        <begin position="53"/>
        <end position="119"/>
    </location>
</feature>
<gene>
    <name evidence="3" type="ORF">AACH10_12470</name>
</gene>
<sequence length="601" mass="64894">MSHMHPRSTRPAPAARPAPASEVTQCRGLPAADAGQRQTAQRARQARPGGGAPLSPGLQAGIEHLSGLPMDDVRVHRDSAQPERIGALAFAEGRDIHLAPGQERHLPHEAWHVVQQAQGRVAATRQHAGGTAVNDDPALEREADAMGQAALGGGGQSGRQGFALPARIGNLPRVAQCVGGTKVSLRIEDSVTDAEPLLPTLIGIFKTYRQEIRDTKGQAKDAFKGHEDDIGQQTVFATALRAAEMDAGVLKQRIVGTGLFEVDGDGAIRAKAAPEVKSGPAPRLARIVKGNAAYAKSASKAKAVVHDVYRKFDPTAKTGLKAGSEYIQVDGRMLRRHAYRGITPLEIGQIERGGLVKPLFSKESQRAQSQSGMHFTGGFGKKRKRIKEKLDLSYLQTFSRVTSVSPAMYGFVHGRKGVGKFFSLRSTPGDITSNHGASFSSFGEIKLDLAQVKASDFVFHYADGGGDALTSGVPDKDIEDRKRHDDEVKRARESVVRNREIILKAYPAAAVSWVRPHGIRPEDIERQGFQDGFDDGRWPDFVLYETSYHLGRKAGAAAREAWFLGKAHGVEDRQAGLPASPEPDRLTDVNYMNGYRAGYGG</sequence>
<dbReference type="Proteomes" id="UP001365405">
    <property type="component" value="Unassembled WGS sequence"/>
</dbReference>
<evidence type="ECO:0000259" key="2">
    <source>
        <dbReference type="Pfam" id="PF13699"/>
    </source>
</evidence>
<feature type="region of interest" description="Disordered" evidence="1">
    <location>
        <begin position="1"/>
        <end position="62"/>
    </location>
</feature>
<reference evidence="3 4" key="1">
    <citation type="submission" date="2024-04" db="EMBL/GenBank/DDBJ databases">
        <title>Novel species of the genus Ideonella isolated from streams.</title>
        <authorList>
            <person name="Lu H."/>
        </authorList>
    </citation>
    <scope>NUCLEOTIDE SEQUENCE [LARGE SCALE GENOMIC DNA]</scope>
    <source>
        <strain evidence="3 4">DXS22W</strain>
    </source>
</reference>
<dbReference type="Pfam" id="PF13699">
    <property type="entry name" value="eCIS_core"/>
    <property type="match status" value="1"/>
</dbReference>
<dbReference type="EMBL" id="JBBUTH010000007">
    <property type="protein sequence ID" value="MEK8051056.1"/>
    <property type="molecule type" value="Genomic_DNA"/>
</dbReference>
<keyword evidence="4" id="KW-1185">Reference proteome</keyword>
<evidence type="ECO:0000256" key="1">
    <source>
        <dbReference type="SAM" id="MobiDB-lite"/>
    </source>
</evidence>
<comment type="caution">
    <text evidence="3">The sequence shown here is derived from an EMBL/GenBank/DDBJ whole genome shotgun (WGS) entry which is preliminary data.</text>
</comment>
<feature type="compositionally biased region" description="Low complexity" evidence="1">
    <location>
        <begin position="31"/>
        <end position="47"/>
    </location>
</feature>
<accession>A0ABU9CGS6</accession>
<dbReference type="InterPro" id="IPR025295">
    <property type="entry name" value="eCIS_core_dom"/>
</dbReference>
<dbReference type="RefSeq" id="WP_341410746.1">
    <property type="nucleotide sequence ID" value="NZ_JBBUTH010000007.1"/>
</dbReference>
<evidence type="ECO:0000313" key="4">
    <source>
        <dbReference type="Proteomes" id="UP001365405"/>
    </source>
</evidence>